<accession>A0A0E2D0G9</accession>
<evidence type="ECO:0000313" key="1">
    <source>
        <dbReference type="EMBL" id="EKR53452.1"/>
    </source>
</evidence>
<protein>
    <submittedName>
        <fullName evidence="1">Uncharacterized protein</fullName>
    </submittedName>
</protein>
<gene>
    <name evidence="1" type="ORF">LEP1GSC105_4819</name>
</gene>
<proteinExistence type="predicted"/>
<dbReference type="Proteomes" id="UP000001340">
    <property type="component" value="Unassembled WGS sequence"/>
</dbReference>
<organism evidence="1 2">
    <name type="scientific">Leptospira interrogans str. UI 12758</name>
    <dbReference type="NCBI Taxonomy" id="1049938"/>
    <lineage>
        <taxon>Bacteria</taxon>
        <taxon>Pseudomonadati</taxon>
        <taxon>Spirochaetota</taxon>
        <taxon>Spirochaetia</taxon>
        <taxon>Leptospirales</taxon>
        <taxon>Leptospiraceae</taxon>
        <taxon>Leptospira</taxon>
    </lineage>
</organism>
<name>A0A0E2D0G9_LEPIR</name>
<sequence length="48" mass="5708">MYKLLLVSIEYEFEVREIRKDFFLKTVVPTILELVCKIVICYSSHGIK</sequence>
<dbReference type="AlphaFoldDB" id="A0A0E2D0G9"/>
<dbReference type="EMBL" id="AHNR02000065">
    <property type="protein sequence ID" value="EKR53452.1"/>
    <property type="molecule type" value="Genomic_DNA"/>
</dbReference>
<comment type="caution">
    <text evidence="1">The sequence shown here is derived from an EMBL/GenBank/DDBJ whole genome shotgun (WGS) entry which is preliminary data.</text>
</comment>
<reference evidence="1 2" key="1">
    <citation type="submission" date="2012-10" db="EMBL/GenBank/DDBJ databases">
        <authorList>
            <person name="Harkins D.M."/>
            <person name="Durkin A.S."/>
            <person name="Brinkac L.M."/>
            <person name="Haft D.H."/>
            <person name="Selengut J.D."/>
            <person name="Sanka R."/>
            <person name="DePew J."/>
            <person name="Purushe J."/>
            <person name="Chanthongthip A."/>
            <person name="Lattana O."/>
            <person name="Phetsouvanh R."/>
            <person name="Newton P.N."/>
            <person name="Vinetz J.M."/>
            <person name="Sutton G.G."/>
            <person name="Nierman W.C."/>
            <person name="Fouts D.E."/>
        </authorList>
    </citation>
    <scope>NUCLEOTIDE SEQUENCE [LARGE SCALE GENOMIC DNA]</scope>
    <source>
        <strain evidence="1 2">UI 12758</strain>
    </source>
</reference>
<evidence type="ECO:0000313" key="2">
    <source>
        <dbReference type="Proteomes" id="UP000001340"/>
    </source>
</evidence>